<organism evidence="1">
    <name type="scientific">Tanacetum cinerariifolium</name>
    <name type="common">Dalmatian daisy</name>
    <name type="synonym">Chrysanthemum cinerariifolium</name>
    <dbReference type="NCBI Taxonomy" id="118510"/>
    <lineage>
        <taxon>Eukaryota</taxon>
        <taxon>Viridiplantae</taxon>
        <taxon>Streptophyta</taxon>
        <taxon>Embryophyta</taxon>
        <taxon>Tracheophyta</taxon>
        <taxon>Spermatophyta</taxon>
        <taxon>Magnoliopsida</taxon>
        <taxon>eudicotyledons</taxon>
        <taxon>Gunneridae</taxon>
        <taxon>Pentapetalae</taxon>
        <taxon>asterids</taxon>
        <taxon>campanulids</taxon>
        <taxon>Asterales</taxon>
        <taxon>Asteraceae</taxon>
        <taxon>Asteroideae</taxon>
        <taxon>Anthemideae</taxon>
        <taxon>Anthemidinae</taxon>
        <taxon>Tanacetum</taxon>
    </lineage>
</organism>
<protein>
    <submittedName>
        <fullName evidence="1">Uncharacterized protein</fullName>
    </submittedName>
</protein>
<accession>A0A699TE93</accession>
<dbReference type="AlphaFoldDB" id="A0A699TE93"/>
<comment type="caution">
    <text evidence="1">The sequence shown here is derived from an EMBL/GenBank/DDBJ whole genome shotgun (WGS) entry which is preliminary data.</text>
</comment>
<evidence type="ECO:0000313" key="1">
    <source>
        <dbReference type="EMBL" id="GFD07943.1"/>
    </source>
</evidence>
<dbReference type="EMBL" id="BKCJ011234847">
    <property type="protein sequence ID" value="GFD07943.1"/>
    <property type="molecule type" value="Genomic_DNA"/>
</dbReference>
<name>A0A699TE93_TANCI</name>
<sequence length="99" mass="11828">MDQNIDFFGSDQIRTPQYPEIHHPSQEIRDEVFQAKGDLMKSIQTFLEEFNYIPFGEKPKILLQAWYNFFAIQYAQPEDSNELFQKLLEDLQNINKELI</sequence>
<proteinExistence type="predicted"/>
<reference evidence="1" key="1">
    <citation type="journal article" date="2019" name="Sci. Rep.">
        <title>Draft genome of Tanacetum cinerariifolium, the natural source of mosquito coil.</title>
        <authorList>
            <person name="Yamashiro T."/>
            <person name="Shiraishi A."/>
            <person name="Satake H."/>
            <person name="Nakayama K."/>
        </authorList>
    </citation>
    <scope>NUCLEOTIDE SEQUENCE</scope>
</reference>
<gene>
    <name evidence="1" type="ORF">Tci_879912</name>
</gene>